<dbReference type="PROSITE" id="PS50956">
    <property type="entry name" value="HTH_ASNC_2"/>
    <property type="match status" value="1"/>
</dbReference>
<evidence type="ECO:0000256" key="1">
    <source>
        <dbReference type="ARBA" id="ARBA00023015"/>
    </source>
</evidence>
<evidence type="ECO:0000256" key="3">
    <source>
        <dbReference type="ARBA" id="ARBA00023163"/>
    </source>
</evidence>
<evidence type="ECO:0000259" key="4">
    <source>
        <dbReference type="PROSITE" id="PS50956"/>
    </source>
</evidence>
<dbReference type="InterPro" id="IPR011991">
    <property type="entry name" value="ArsR-like_HTH"/>
</dbReference>
<accession>A0A510Y5Q2</accession>
<dbReference type="EMBL" id="BJUN01000007">
    <property type="protein sequence ID" value="GEK58696.1"/>
    <property type="molecule type" value="Genomic_DNA"/>
</dbReference>
<dbReference type="CDD" id="cd00090">
    <property type="entry name" value="HTH_ARSR"/>
    <property type="match status" value="1"/>
</dbReference>
<dbReference type="Pfam" id="PF13412">
    <property type="entry name" value="HTH_24"/>
    <property type="match status" value="1"/>
</dbReference>
<sequence length="149" mass="16951">MDRIDVSMLEILQEDGRISVSDLSKKLNLSRPSVSERMIRLQEKGIIDQFSAVVPPAAVGRDTLLMIQVSELKDTIQHFEKMIAEDTRVLECHRVTGEVSYFIKAAVEGMESLRELVDTLISYGNINTSIVLKSPVERRKILPEHREEE</sequence>
<dbReference type="SUPFAM" id="SSF46785">
    <property type="entry name" value="Winged helix' DNA-binding domain"/>
    <property type="match status" value="1"/>
</dbReference>
<keyword evidence="3" id="KW-0804">Transcription</keyword>
<evidence type="ECO:0000313" key="6">
    <source>
        <dbReference type="Proteomes" id="UP000321051"/>
    </source>
</evidence>
<feature type="domain" description="HTH asnC-type" evidence="4">
    <location>
        <begin position="1"/>
        <end position="62"/>
    </location>
</feature>
<dbReference type="InterPro" id="IPR011008">
    <property type="entry name" value="Dimeric_a/b-barrel"/>
</dbReference>
<comment type="caution">
    <text evidence="5">The sequence shown here is derived from an EMBL/GenBank/DDBJ whole genome shotgun (WGS) entry which is preliminary data.</text>
</comment>
<dbReference type="PRINTS" id="PR00033">
    <property type="entry name" value="HTHASNC"/>
</dbReference>
<evidence type="ECO:0000313" key="5">
    <source>
        <dbReference type="EMBL" id="GEK58696.1"/>
    </source>
</evidence>
<reference evidence="5 6" key="1">
    <citation type="submission" date="2019-07" db="EMBL/GenBank/DDBJ databases">
        <title>Whole genome shotgun sequence of Marinococcus halophilus NBRC 102359.</title>
        <authorList>
            <person name="Hosoyama A."/>
            <person name="Uohara A."/>
            <person name="Ohji S."/>
            <person name="Ichikawa N."/>
        </authorList>
    </citation>
    <scope>NUCLEOTIDE SEQUENCE [LARGE SCALE GENOMIC DNA]</scope>
    <source>
        <strain evidence="5 6">NBRC 102359</strain>
    </source>
</reference>
<dbReference type="Proteomes" id="UP000321051">
    <property type="component" value="Unassembled WGS sequence"/>
</dbReference>
<dbReference type="Gene3D" id="3.30.70.920">
    <property type="match status" value="1"/>
</dbReference>
<dbReference type="PANTHER" id="PTHR30154">
    <property type="entry name" value="LEUCINE-RESPONSIVE REGULATORY PROTEIN"/>
    <property type="match status" value="1"/>
</dbReference>
<dbReference type="InterPro" id="IPR036388">
    <property type="entry name" value="WH-like_DNA-bd_sf"/>
</dbReference>
<dbReference type="PANTHER" id="PTHR30154:SF53">
    <property type="entry name" value="HTH-TYPE TRANSCRIPTIONAL REGULATOR LRPC"/>
    <property type="match status" value="1"/>
</dbReference>
<dbReference type="InterPro" id="IPR036390">
    <property type="entry name" value="WH_DNA-bd_sf"/>
</dbReference>
<dbReference type="GO" id="GO:0043565">
    <property type="term" value="F:sequence-specific DNA binding"/>
    <property type="evidence" value="ECO:0007669"/>
    <property type="project" value="InterPro"/>
</dbReference>
<dbReference type="SUPFAM" id="SSF54909">
    <property type="entry name" value="Dimeric alpha+beta barrel"/>
    <property type="match status" value="1"/>
</dbReference>
<keyword evidence="1" id="KW-0805">Transcription regulation</keyword>
<dbReference type="InterPro" id="IPR019887">
    <property type="entry name" value="Tscrpt_reg_AsnC/Lrp_C"/>
</dbReference>
<dbReference type="SMART" id="SM00344">
    <property type="entry name" value="HTH_ASNC"/>
    <property type="match status" value="1"/>
</dbReference>
<dbReference type="GO" id="GO:0005829">
    <property type="term" value="C:cytosol"/>
    <property type="evidence" value="ECO:0007669"/>
    <property type="project" value="TreeGrafter"/>
</dbReference>
<dbReference type="AlphaFoldDB" id="A0A510Y5Q2"/>
<protein>
    <submittedName>
        <fullName evidence="5">AsnC family transcriptional regulator</fullName>
    </submittedName>
</protein>
<gene>
    <name evidence="5" type="ORF">MHA01_16010</name>
</gene>
<dbReference type="InterPro" id="IPR019888">
    <property type="entry name" value="Tscrpt_reg_AsnC-like"/>
</dbReference>
<name>A0A510Y5Q2_MARHA</name>
<dbReference type="Gene3D" id="1.10.10.10">
    <property type="entry name" value="Winged helix-like DNA-binding domain superfamily/Winged helix DNA-binding domain"/>
    <property type="match status" value="1"/>
</dbReference>
<keyword evidence="2" id="KW-0238">DNA-binding</keyword>
<dbReference type="STRING" id="1371.GCA_900166605_00797"/>
<dbReference type="OrthoDB" id="34294at2"/>
<evidence type="ECO:0000256" key="2">
    <source>
        <dbReference type="ARBA" id="ARBA00023125"/>
    </source>
</evidence>
<dbReference type="GO" id="GO:0043200">
    <property type="term" value="P:response to amino acid"/>
    <property type="evidence" value="ECO:0007669"/>
    <property type="project" value="TreeGrafter"/>
</dbReference>
<proteinExistence type="predicted"/>
<organism evidence="5 6">
    <name type="scientific">Marinococcus halophilus</name>
    <dbReference type="NCBI Taxonomy" id="1371"/>
    <lineage>
        <taxon>Bacteria</taxon>
        <taxon>Bacillati</taxon>
        <taxon>Bacillota</taxon>
        <taxon>Bacilli</taxon>
        <taxon>Bacillales</taxon>
        <taxon>Bacillaceae</taxon>
        <taxon>Marinococcus</taxon>
    </lineage>
</organism>
<keyword evidence="6" id="KW-1185">Reference proteome</keyword>
<dbReference type="RefSeq" id="WP_094908555.1">
    <property type="nucleotide sequence ID" value="NZ_BJUN01000007.1"/>
</dbReference>
<dbReference type="InterPro" id="IPR000485">
    <property type="entry name" value="AsnC-type_HTH_dom"/>
</dbReference>
<dbReference type="Pfam" id="PF01037">
    <property type="entry name" value="AsnC_trans_reg"/>
    <property type="match status" value="1"/>
</dbReference>